<keyword evidence="2" id="KW-1185">Reference proteome</keyword>
<organism evidence="1 2">
    <name type="scientific">Brachionus plicatilis</name>
    <name type="common">Marine rotifer</name>
    <name type="synonym">Brachionus muelleri</name>
    <dbReference type="NCBI Taxonomy" id="10195"/>
    <lineage>
        <taxon>Eukaryota</taxon>
        <taxon>Metazoa</taxon>
        <taxon>Spiralia</taxon>
        <taxon>Gnathifera</taxon>
        <taxon>Rotifera</taxon>
        <taxon>Eurotatoria</taxon>
        <taxon>Monogononta</taxon>
        <taxon>Pseudotrocha</taxon>
        <taxon>Ploima</taxon>
        <taxon>Brachionidae</taxon>
        <taxon>Brachionus</taxon>
    </lineage>
</organism>
<dbReference type="AlphaFoldDB" id="A0A3M7QAS4"/>
<reference evidence="1 2" key="1">
    <citation type="journal article" date="2018" name="Sci. Rep.">
        <title>Genomic signatures of local adaptation to the degree of environmental predictability in rotifers.</title>
        <authorList>
            <person name="Franch-Gras L."/>
            <person name="Hahn C."/>
            <person name="Garcia-Roger E.M."/>
            <person name="Carmona M.J."/>
            <person name="Serra M."/>
            <person name="Gomez A."/>
        </authorList>
    </citation>
    <scope>NUCLEOTIDE SEQUENCE [LARGE SCALE GENOMIC DNA]</scope>
    <source>
        <strain evidence="1">HYR1</strain>
    </source>
</reference>
<evidence type="ECO:0000313" key="2">
    <source>
        <dbReference type="Proteomes" id="UP000276133"/>
    </source>
</evidence>
<evidence type="ECO:0000313" key="1">
    <source>
        <dbReference type="EMBL" id="RNA08055.1"/>
    </source>
</evidence>
<proteinExistence type="predicted"/>
<sequence length="63" mass="7757">MNFMQKSTLNKQLNKIRYFLVSQKLYKQLYFGLKQNKNNSYTQDNIRNFELMLQTCDTNIERR</sequence>
<accession>A0A3M7QAS4</accession>
<name>A0A3M7QAS4_BRAPC</name>
<comment type="caution">
    <text evidence="1">The sequence shown here is derived from an EMBL/GenBank/DDBJ whole genome shotgun (WGS) entry which is preliminary data.</text>
</comment>
<gene>
    <name evidence="1" type="ORF">BpHYR1_001612</name>
</gene>
<protein>
    <submittedName>
        <fullName evidence="1">Uncharacterized protein</fullName>
    </submittedName>
</protein>
<dbReference type="EMBL" id="REGN01006867">
    <property type="protein sequence ID" value="RNA08055.1"/>
    <property type="molecule type" value="Genomic_DNA"/>
</dbReference>
<dbReference type="Proteomes" id="UP000276133">
    <property type="component" value="Unassembled WGS sequence"/>
</dbReference>